<evidence type="ECO:0000256" key="1">
    <source>
        <dbReference type="SAM" id="MobiDB-lite"/>
    </source>
</evidence>
<dbReference type="Proteomes" id="UP000006038">
    <property type="component" value="Chromosome 10"/>
</dbReference>
<feature type="domain" description="NADP-dependent oxidoreductase" evidence="2">
    <location>
        <begin position="30"/>
        <end position="122"/>
    </location>
</feature>
<dbReference type="OMA" id="TWHESAH"/>
<proteinExistence type="predicted"/>
<keyword evidence="4" id="KW-1185">Reference proteome</keyword>
<dbReference type="PRINTS" id="PR00069">
    <property type="entry name" value="ALDKETRDTASE"/>
</dbReference>
<dbReference type="PANTHER" id="PTHR11732">
    <property type="entry name" value="ALDO/KETO REDUCTASE"/>
    <property type="match status" value="1"/>
</dbReference>
<dbReference type="eggNOG" id="KOG1577">
    <property type="taxonomic scope" value="Eukaryota"/>
</dbReference>
<evidence type="ECO:0000313" key="4">
    <source>
        <dbReference type="Proteomes" id="UP000006038"/>
    </source>
</evidence>
<dbReference type="EnsemblPlants" id="OB10G10600.1">
    <property type="protein sequence ID" value="OB10G10600.1"/>
    <property type="gene ID" value="OB10G10600"/>
</dbReference>
<accession>J3N0L2</accession>
<dbReference type="PROSITE" id="PS00798">
    <property type="entry name" value="ALDOKETO_REDUCTASE_1"/>
    <property type="match status" value="1"/>
</dbReference>
<dbReference type="AlphaFoldDB" id="J3N0L2"/>
<dbReference type="InterPro" id="IPR018170">
    <property type="entry name" value="Aldo/ket_reductase_CS"/>
</dbReference>
<dbReference type="InterPro" id="IPR036812">
    <property type="entry name" value="NAD(P)_OxRdtase_dom_sf"/>
</dbReference>
<reference evidence="3" key="1">
    <citation type="journal article" date="2013" name="Nat. Commun.">
        <title>Whole-genome sequencing of Oryza brachyantha reveals mechanisms underlying Oryza genome evolution.</title>
        <authorList>
            <person name="Chen J."/>
            <person name="Huang Q."/>
            <person name="Gao D."/>
            <person name="Wang J."/>
            <person name="Lang Y."/>
            <person name="Liu T."/>
            <person name="Li B."/>
            <person name="Bai Z."/>
            <person name="Luis Goicoechea J."/>
            <person name="Liang C."/>
            <person name="Chen C."/>
            <person name="Zhang W."/>
            <person name="Sun S."/>
            <person name="Liao Y."/>
            <person name="Zhang X."/>
            <person name="Yang L."/>
            <person name="Song C."/>
            <person name="Wang M."/>
            <person name="Shi J."/>
            <person name="Liu G."/>
            <person name="Liu J."/>
            <person name="Zhou H."/>
            <person name="Zhou W."/>
            <person name="Yu Q."/>
            <person name="An N."/>
            <person name="Chen Y."/>
            <person name="Cai Q."/>
            <person name="Wang B."/>
            <person name="Liu B."/>
            <person name="Min J."/>
            <person name="Huang Y."/>
            <person name="Wu H."/>
            <person name="Li Z."/>
            <person name="Zhang Y."/>
            <person name="Yin Y."/>
            <person name="Song W."/>
            <person name="Jiang J."/>
            <person name="Jackson S.A."/>
            <person name="Wing R.A."/>
            <person name="Wang J."/>
            <person name="Chen M."/>
        </authorList>
    </citation>
    <scope>NUCLEOTIDE SEQUENCE [LARGE SCALE GENOMIC DNA]</scope>
    <source>
        <strain evidence="3">cv. IRGC 101232</strain>
    </source>
</reference>
<name>J3N0L2_ORYBR</name>
<dbReference type="Gene3D" id="3.20.20.100">
    <property type="entry name" value="NADP-dependent oxidoreductase domain"/>
    <property type="match status" value="1"/>
</dbReference>
<dbReference type="STRING" id="4533.J3N0L2"/>
<dbReference type="InterPro" id="IPR023210">
    <property type="entry name" value="NADP_OxRdtase_dom"/>
</dbReference>
<evidence type="ECO:0000313" key="3">
    <source>
        <dbReference type="EnsemblPlants" id="OB10G10600.1"/>
    </source>
</evidence>
<sequence length="123" mass="13111">MATDGGGAPARRMPPVPEAALRSGKAMPRVGMGTATFPLGEPEPAVVREAVLRGIEAGYRHFDTAALYGTEGAVGEAVWEAVRAGTVASRDELYITSKLWISDAHPGRVVPALRRTLRNLKME</sequence>
<dbReference type="Pfam" id="PF00248">
    <property type="entry name" value="Aldo_ket_red"/>
    <property type="match status" value="1"/>
</dbReference>
<dbReference type="GO" id="GO:0016491">
    <property type="term" value="F:oxidoreductase activity"/>
    <property type="evidence" value="ECO:0007669"/>
    <property type="project" value="InterPro"/>
</dbReference>
<protein>
    <recommendedName>
        <fullName evidence="2">NADP-dependent oxidoreductase domain-containing protein</fullName>
    </recommendedName>
</protein>
<dbReference type="HOGENOM" id="CLU_023205_19_2_1"/>
<feature type="region of interest" description="Disordered" evidence="1">
    <location>
        <begin position="1"/>
        <end position="27"/>
    </location>
</feature>
<organism evidence="3">
    <name type="scientific">Oryza brachyantha</name>
    <name type="common">malo sina</name>
    <dbReference type="NCBI Taxonomy" id="4533"/>
    <lineage>
        <taxon>Eukaryota</taxon>
        <taxon>Viridiplantae</taxon>
        <taxon>Streptophyta</taxon>
        <taxon>Embryophyta</taxon>
        <taxon>Tracheophyta</taxon>
        <taxon>Spermatophyta</taxon>
        <taxon>Magnoliopsida</taxon>
        <taxon>Liliopsida</taxon>
        <taxon>Poales</taxon>
        <taxon>Poaceae</taxon>
        <taxon>BOP clade</taxon>
        <taxon>Oryzoideae</taxon>
        <taxon>Oryzeae</taxon>
        <taxon>Oryzinae</taxon>
        <taxon>Oryza</taxon>
    </lineage>
</organism>
<dbReference type="SUPFAM" id="SSF51430">
    <property type="entry name" value="NAD(P)-linked oxidoreductase"/>
    <property type="match status" value="1"/>
</dbReference>
<reference evidence="3" key="2">
    <citation type="submission" date="2013-04" db="UniProtKB">
        <authorList>
            <consortium name="EnsemblPlants"/>
        </authorList>
    </citation>
    <scope>IDENTIFICATION</scope>
</reference>
<dbReference type="Gramene" id="OB10G10600.1">
    <property type="protein sequence ID" value="OB10G10600.1"/>
    <property type="gene ID" value="OB10G10600"/>
</dbReference>
<evidence type="ECO:0000259" key="2">
    <source>
        <dbReference type="Pfam" id="PF00248"/>
    </source>
</evidence>
<dbReference type="InterPro" id="IPR020471">
    <property type="entry name" value="AKR"/>
</dbReference>